<keyword evidence="2" id="KW-0802">TPR repeat</keyword>
<dbReference type="PANTHER" id="PTHR43096">
    <property type="entry name" value="DNAJ HOMOLOG 1, MITOCHONDRIAL-RELATED"/>
    <property type="match status" value="1"/>
</dbReference>
<feature type="domain" description="J" evidence="4">
    <location>
        <begin position="7"/>
        <end position="63"/>
    </location>
</feature>
<dbReference type="GO" id="GO:0005737">
    <property type="term" value="C:cytoplasm"/>
    <property type="evidence" value="ECO:0007669"/>
    <property type="project" value="TreeGrafter"/>
</dbReference>
<dbReference type="PROSITE" id="PS50005">
    <property type="entry name" value="TPR"/>
    <property type="match status" value="1"/>
</dbReference>
<dbReference type="SMART" id="SM00028">
    <property type="entry name" value="TPR"/>
    <property type="match status" value="1"/>
</dbReference>
<dbReference type="AlphaFoldDB" id="A0A0H3K3H8"/>
<evidence type="ECO:0000256" key="3">
    <source>
        <dbReference type="SAM" id="MobiDB-lite"/>
    </source>
</evidence>
<evidence type="ECO:0000313" key="5">
    <source>
        <dbReference type="EMBL" id="BAD79764.1"/>
    </source>
</evidence>
<dbReference type="Pfam" id="PF14559">
    <property type="entry name" value="TPR_19"/>
    <property type="match status" value="1"/>
</dbReference>
<dbReference type="GO" id="GO:0042026">
    <property type="term" value="P:protein refolding"/>
    <property type="evidence" value="ECO:0007669"/>
    <property type="project" value="TreeGrafter"/>
</dbReference>
<protein>
    <submittedName>
        <fullName evidence="5">Similar to DnaJ protein</fullName>
    </submittedName>
</protein>
<dbReference type="InterPro" id="IPR019734">
    <property type="entry name" value="TPR_rpt"/>
</dbReference>
<dbReference type="Pfam" id="PF00226">
    <property type="entry name" value="DnaJ"/>
    <property type="match status" value="1"/>
</dbReference>
<dbReference type="InterPro" id="IPR036869">
    <property type="entry name" value="J_dom_sf"/>
</dbReference>
<dbReference type="EMBL" id="AP008231">
    <property type="protein sequence ID" value="BAD79764.1"/>
    <property type="molecule type" value="Genomic_DNA"/>
</dbReference>
<feature type="region of interest" description="Disordered" evidence="3">
    <location>
        <begin position="155"/>
        <end position="177"/>
    </location>
</feature>
<dbReference type="SMART" id="SM00271">
    <property type="entry name" value="DnaJ"/>
    <property type="match status" value="1"/>
</dbReference>
<dbReference type="SUPFAM" id="SSF46565">
    <property type="entry name" value="Chaperone J-domain"/>
    <property type="match status" value="1"/>
</dbReference>
<evidence type="ECO:0000256" key="2">
    <source>
        <dbReference type="PROSITE-ProRule" id="PRU00339"/>
    </source>
</evidence>
<dbReference type="Gene3D" id="1.25.40.10">
    <property type="entry name" value="Tetratricopeptide repeat domain"/>
    <property type="match status" value="1"/>
</dbReference>
<dbReference type="KEGG" id="syc:syc1574_d"/>
<accession>A0A0H3K3H8</accession>
<dbReference type="GO" id="GO:0051082">
    <property type="term" value="F:unfolded protein binding"/>
    <property type="evidence" value="ECO:0007669"/>
    <property type="project" value="TreeGrafter"/>
</dbReference>
<gene>
    <name evidence="5" type="ordered locus">syc1574_d</name>
</gene>
<dbReference type="RefSeq" id="WP_011243884.1">
    <property type="nucleotide sequence ID" value="NC_006576.1"/>
</dbReference>
<dbReference type="InterPro" id="IPR001623">
    <property type="entry name" value="DnaJ_domain"/>
</dbReference>
<dbReference type="PROSITE" id="PS50076">
    <property type="entry name" value="DNAJ_2"/>
    <property type="match status" value="1"/>
</dbReference>
<dbReference type="InterPro" id="IPR011990">
    <property type="entry name" value="TPR-like_helical_dom_sf"/>
</dbReference>
<name>A0A0H3K3H8_SYNP6</name>
<organism evidence="5 6">
    <name type="scientific">Synechococcus sp. (strain ATCC 27144 / PCC 6301 / SAUG 1402/1)</name>
    <name type="common">Anacystis nidulans</name>
    <dbReference type="NCBI Taxonomy" id="269084"/>
    <lineage>
        <taxon>Bacteria</taxon>
        <taxon>Bacillati</taxon>
        <taxon>Cyanobacteriota</taxon>
        <taxon>Cyanophyceae</taxon>
        <taxon>Synechococcales</taxon>
        <taxon>Synechococcaceae</taxon>
        <taxon>Synechococcus</taxon>
    </lineage>
</organism>
<proteinExistence type="predicted"/>
<reference evidence="5 6" key="1">
    <citation type="journal article" date="2007" name="Photosyn. Res.">
        <title>Complete nucleotide sequence of the freshwater unicellular cyanobacterium Synechococcus elongatus PCC 6301 chromosome: gene content and organization.</title>
        <authorList>
            <person name="Sugita C."/>
            <person name="Ogata K."/>
            <person name="Shikata M."/>
            <person name="Jikuya H."/>
            <person name="Takano J."/>
            <person name="Furumichi M."/>
            <person name="Kanehisa M."/>
            <person name="Omata T."/>
            <person name="Sugiura M."/>
            <person name="Sugita M."/>
        </authorList>
    </citation>
    <scope>NUCLEOTIDE SEQUENCE [LARGE SCALE GENOMIC DNA]</scope>
    <source>
        <strain evidence="6">ATCC 27144 / PCC 6301 / SAUG 1402/1</strain>
    </source>
</reference>
<keyword evidence="1" id="KW-0143">Chaperone</keyword>
<dbReference type="eggNOG" id="COG0484">
    <property type="taxonomic scope" value="Bacteria"/>
</dbReference>
<evidence type="ECO:0000313" key="6">
    <source>
        <dbReference type="Proteomes" id="UP000001175"/>
    </source>
</evidence>
<dbReference type="Proteomes" id="UP000001175">
    <property type="component" value="Chromosome"/>
</dbReference>
<dbReference type="CDD" id="cd06257">
    <property type="entry name" value="DnaJ"/>
    <property type="match status" value="1"/>
</dbReference>
<sequence>MSAERSRWLQCLGLPATADAIAIKTAYRQLARQWHPDCNPDPQATARFQEIQIAYERLLVLQESATAQPVPQAPPADAALIALKRQFQPQLQDLLADGRWAKAIALTEALQQRLPDDWEVRQWLAICYLRQGQALLVQQQRQQAIVYFEKARRTDPHNPRLQQEIQASHRLASARRA</sequence>
<evidence type="ECO:0000259" key="4">
    <source>
        <dbReference type="PROSITE" id="PS50076"/>
    </source>
</evidence>
<feature type="repeat" description="TPR" evidence="2">
    <location>
        <begin position="125"/>
        <end position="158"/>
    </location>
</feature>
<dbReference type="PANTHER" id="PTHR43096:SF52">
    <property type="entry name" value="DNAJ HOMOLOG 1, MITOCHONDRIAL-RELATED"/>
    <property type="match status" value="1"/>
</dbReference>
<dbReference type="PRINTS" id="PR00625">
    <property type="entry name" value="JDOMAIN"/>
</dbReference>
<dbReference type="Gene3D" id="1.10.287.110">
    <property type="entry name" value="DnaJ domain"/>
    <property type="match status" value="1"/>
</dbReference>
<evidence type="ECO:0000256" key="1">
    <source>
        <dbReference type="ARBA" id="ARBA00023186"/>
    </source>
</evidence>
<dbReference type="SUPFAM" id="SSF48452">
    <property type="entry name" value="TPR-like"/>
    <property type="match status" value="1"/>
</dbReference>